<feature type="non-terminal residue" evidence="2">
    <location>
        <position position="1"/>
    </location>
</feature>
<accession>A0A199UUF6</accession>
<comment type="caution">
    <text evidence="2">The sequence shown here is derived from an EMBL/GenBank/DDBJ whole genome shotgun (WGS) entry which is preliminary data.</text>
</comment>
<feature type="transmembrane region" description="Helical" evidence="1">
    <location>
        <begin position="12"/>
        <end position="31"/>
    </location>
</feature>
<evidence type="ECO:0000313" key="2">
    <source>
        <dbReference type="EMBL" id="OAY68275.1"/>
    </source>
</evidence>
<name>A0A199UUF6_ANACO</name>
<keyword evidence="1" id="KW-1133">Transmembrane helix</keyword>
<keyword evidence="1" id="KW-0472">Membrane</keyword>
<reference evidence="2 3" key="1">
    <citation type="journal article" date="2016" name="DNA Res.">
        <title>The draft genome of MD-2 pineapple using hybrid error correction of long reads.</title>
        <authorList>
            <person name="Redwan R.M."/>
            <person name="Saidin A."/>
            <person name="Kumar S.V."/>
        </authorList>
    </citation>
    <scope>NUCLEOTIDE SEQUENCE [LARGE SCALE GENOMIC DNA]</scope>
    <source>
        <strain evidence="3">cv. MD2</strain>
        <tissue evidence="2">Leaf</tissue>
    </source>
</reference>
<protein>
    <submittedName>
        <fullName evidence="2">Uncharacterized protein</fullName>
    </submittedName>
</protein>
<keyword evidence="1" id="KW-0812">Transmembrane</keyword>
<gene>
    <name evidence="2" type="ORF">ACMD2_03391</name>
</gene>
<evidence type="ECO:0000256" key="1">
    <source>
        <dbReference type="SAM" id="Phobius"/>
    </source>
</evidence>
<dbReference type="Proteomes" id="UP000092600">
    <property type="component" value="Unassembled WGS sequence"/>
</dbReference>
<sequence length="83" mass="9375">QRQETVEKLFGNPLLLVLILLTVSIAYIYYFTKDMPNGKNEPLMSCHLEHCYLAICVADKDLASQVANCNIVGCNLWEFGSFC</sequence>
<dbReference type="EMBL" id="LSRQ01004999">
    <property type="protein sequence ID" value="OAY68275.1"/>
    <property type="molecule type" value="Genomic_DNA"/>
</dbReference>
<proteinExistence type="predicted"/>
<evidence type="ECO:0000313" key="3">
    <source>
        <dbReference type="Proteomes" id="UP000092600"/>
    </source>
</evidence>
<dbReference type="AlphaFoldDB" id="A0A199UUF6"/>
<organism evidence="2 3">
    <name type="scientific">Ananas comosus</name>
    <name type="common">Pineapple</name>
    <name type="synonym">Ananas ananas</name>
    <dbReference type="NCBI Taxonomy" id="4615"/>
    <lineage>
        <taxon>Eukaryota</taxon>
        <taxon>Viridiplantae</taxon>
        <taxon>Streptophyta</taxon>
        <taxon>Embryophyta</taxon>
        <taxon>Tracheophyta</taxon>
        <taxon>Spermatophyta</taxon>
        <taxon>Magnoliopsida</taxon>
        <taxon>Liliopsida</taxon>
        <taxon>Poales</taxon>
        <taxon>Bromeliaceae</taxon>
        <taxon>Bromelioideae</taxon>
        <taxon>Ananas</taxon>
    </lineage>
</organism>